<dbReference type="AlphaFoldDB" id="A0A6M5YMX6"/>
<dbReference type="EMBL" id="CP053452">
    <property type="protein sequence ID" value="QJW94643.1"/>
    <property type="molecule type" value="Genomic_DNA"/>
</dbReference>
<proteinExistence type="predicted"/>
<reference evidence="3" key="1">
    <citation type="submission" date="2020-05" db="EMBL/GenBank/DDBJ databases">
        <title>Frigoriglobus tundricola gen. nov., sp. nov., a psychrotolerant cellulolytic planctomycete of the family Gemmataceae with two divergent copies of 16S rRNA gene.</title>
        <authorList>
            <person name="Kulichevskaya I.S."/>
            <person name="Ivanova A.A."/>
            <person name="Naumoff D.G."/>
            <person name="Beletsky A.V."/>
            <person name="Rijpstra W.I.C."/>
            <person name="Sinninghe Damste J.S."/>
            <person name="Mardanov A.V."/>
            <person name="Ravin N.V."/>
            <person name="Dedysh S.N."/>
        </authorList>
    </citation>
    <scope>NUCLEOTIDE SEQUENCE [LARGE SCALE GENOMIC DNA]</scope>
    <source>
        <strain evidence="3">PL17</strain>
    </source>
</reference>
<organism evidence="2 3">
    <name type="scientific">Frigoriglobus tundricola</name>
    <dbReference type="NCBI Taxonomy" id="2774151"/>
    <lineage>
        <taxon>Bacteria</taxon>
        <taxon>Pseudomonadati</taxon>
        <taxon>Planctomycetota</taxon>
        <taxon>Planctomycetia</taxon>
        <taxon>Gemmatales</taxon>
        <taxon>Gemmataceae</taxon>
        <taxon>Frigoriglobus</taxon>
    </lineage>
</organism>
<dbReference type="Proteomes" id="UP000503447">
    <property type="component" value="Chromosome"/>
</dbReference>
<feature type="region of interest" description="Disordered" evidence="1">
    <location>
        <begin position="1"/>
        <end position="45"/>
    </location>
</feature>
<accession>A0A6M5YMX6</accession>
<sequence>MRFGSPPADRVAMSDPPLPEVLAGSDRSSRVSAAGFGTDRIGPNP</sequence>
<dbReference type="KEGG" id="ftj:FTUN_2165"/>
<evidence type="ECO:0000313" key="2">
    <source>
        <dbReference type="EMBL" id="QJW94643.1"/>
    </source>
</evidence>
<keyword evidence="3" id="KW-1185">Reference proteome</keyword>
<evidence type="ECO:0000256" key="1">
    <source>
        <dbReference type="SAM" id="MobiDB-lite"/>
    </source>
</evidence>
<gene>
    <name evidence="2" type="ORF">FTUN_2165</name>
</gene>
<protein>
    <submittedName>
        <fullName evidence="2">Uncharacterized protein</fullName>
    </submittedName>
</protein>
<name>A0A6M5YMX6_9BACT</name>
<evidence type="ECO:0000313" key="3">
    <source>
        <dbReference type="Proteomes" id="UP000503447"/>
    </source>
</evidence>